<sequence length="227" mass="25801">MSDFSSDQDGRRQCRDCSAWKPLEDFCASSKRPSGKGSYCKPCFNERATASRLKRAEAEGRVVQQREKLPDGYRRCPDCKEIRSLEAFPLNRSKSSGRDRYCRPCHNERTRKNIEKNHGSTRERHLKRRYGMSQQDFDALLAEQGGQCAICGAPAPEHVDHDHVFGNVRGILCFNCNGGLGQFKDNVGSLRKAIEYLKETTWHRDLIHPGVFQLSSPLRGPRRSPSS</sequence>
<dbReference type="Pfam" id="PF02945">
    <property type="entry name" value="Endonuclease_7"/>
    <property type="match status" value="1"/>
</dbReference>
<organism evidence="1 2">
    <name type="scientific">Longispora fulva</name>
    <dbReference type="NCBI Taxonomy" id="619741"/>
    <lineage>
        <taxon>Bacteria</taxon>
        <taxon>Bacillati</taxon>
        <taxon>Actinomycetota</taxon>
        <taxon>Actinomycetes</taxon>
        <taxon>Micromonosporales</taxon>
        <taxon>Micromonosporaceae</taxon>
        <taxon>Longispora</taxon>
    </lineage>
</organism>
<evidence type="ECO:0008006" key="3">
    <source>
        <dbReference type="Google" id="ProtNLM"/>
    </source>
</evidence>
<accession>A0A8J7GIY1</accession>
<dbReference type="AlphaFoldDB" id="A0A8J7GIY1"/>
<protein>
    <recommendedName>
        <fullName evidence="3">Recombination endonuclease VII</fullName>
    </recommendedName>
</protein>
<evidence type="ECO:0000313" key="1">
    <source>
        <dbReference type="EMBL" id="MBG6137602.1"/>
    </source>
</evidence>
<dbReference type="SUPFAM" id="SSF54060">
    <property type="entry name" value="His-Me finger endonucleases"/>
    <property type="match status" value="1"/>
</dbReference>
<dbReference type="InterPro" id="IPR044925">
    <property type="entry name" value="His-Me_finger_sf"/>
</dbReference>
<keyword evidence="2" id="KW-1185">Reference proteome</keyword>
<gene>
    <name evidence="1" type="ORF">IW245_003796</name>
</gene>
<comment type="caution">
    <text evidence="1">The sequence shown here is derived from an EMBL/GenBank/DDBJ whole genome shotgun (WGS) entry which is preliminary data.</text>
</comment>
<name>A0A8J7GIY1_9ACTN</name>
<reference evidence="1" key="1">
    <citation type="submission" date="2020-11" db="EMBL/GenBank/DDBJ databases">
        <title>Sequencing the genomes of 1000 actinobacteria strains.</title>
        <authorList>
            <person name="Klenk H.-P."/>
        </authorList>
    </citation>
    <scope>NUCLEOTIDE SEQUENCE</scope>
    <source>
        <strain evidence="1">DSM 45356</strain>
    </source>
</reference>
<evidence type="ECO:0000313" key="2">
    <source>
        <dbReference type="Proteomes" id="UP000622552"/>
    </source>
</evidence>
<proteinExistence type="predicted"/>
<dbReference type="Proteomes" id="UP000622552">
    <property type="component" value="Unassembled WGS sequence"/>
</dbReference>
<dbReference type="Gene3D" id="3.40.1800.10">
    <property type="entry name" value="His-Me finger endonucleases"/>
    <property type="match status" value="1"/>
</dbReference>
<dbReference type="InterPro" id="IPR038563">
    <property type="entry name" value="Endonuclease_7_sf"/>
</dbReference>
<dbReference type="RefSeq" id="WP_197004452.1">
    <property type="nucleotide sequence ID" value="NZ_BONS01000020.1"/>
</dbReference>
<dbReference type="EMBL" id="JADOUF010000001">
    <property type="protein sequence ID" value="MBG6137602.1"/>
    <property type="molecule type" value="Genomic_DNA"/>
</dbReference>
<dbReference type="InterPro" id="IPR004211">
    <property type="entry name" value="Endonuclease_7"/>
</dbReference>